<evidence type="ECO:0000313" key="2">
    <source>
        <dbReference type="Proteomes" id="UP001057474"/>
    </source>
</evidence>
<evidence type="ECO:0000313" key="1">
    <source>
        <dbReference type="EMBL" id="USQ13122.1"/>
    </source>
</evidence>
<keyword evidence="2" id="KW-1185">Reference proteome</keyword>
<evidence type="ECO:0008006" key="3">
    <source>
        <dbReference type="Google" id="ProtNLM"/>
    </source>
</evidence>
<proteinExistence type="predicted"/>
<gene>
    <name evidence="1" type="ORF">J2N86_10520</name>
</gene>
<dbReference type="Proteomes" id="UP001057474">
    <property type="component" value="Chromosome"/>
</dbReference>
<reference evidence="1" key="1">
    <citation type="submission" date="2021-03" db="EMBL/GenBank/DDBJ databases">
        <title>Legionella lytica PCM 2298.</title>
        <authorList>
            <person name="Koper P."/>
        </authorList>
    </citation>
    <scope>NUCLEOTIDE SEQUENCE</scope>
    <source>
        <strain evidence="1">PCM 2298</strain>
    </source>
</reference>
<sequence length="336" mass="38822">MPHGSITIDINKKTDRFFIAIAKTDVHSFVFFGVYNQFKVNNLLSRVGKVFYSKEKDEYCWDELVRVFQLLFSGLRAQLMDEGIFRRGRSQGAINYQAYDIHYEQYLEYLAILSNLSTEDNVFRCYLPHEESDEQITLKFGIVSPETRSHVNAGKIQVSVANLDTGNTCRHSAIELLETVRKEPVTASVSKNFFFDLPYKTEFEYGHPSDSVPFYVLPMPPSVYVGLGDKKENILKKLYARMERIPRIAPKSQATMNKFSQLKELYTDIAGAEQDLSLQQLLTHIQSWKNSHLDLLDSLREKYIWDFFFKRTSATMSLINEIESELSSMISMDVCT</sequence>
<organism evidence="1 2">
    <name type="scientific">Legionella lytica</name>
    <dbReference type="NCBI Taxonomy" id="96232"/>
    <lineage>
        <taxon>Bacteria</taxon>
        <taxon>Pseudomonadati</taxon>
        <taxon>Pseudomonadota</taxon>
        <taxon>Gammaproteobacteria</taxon>
        <taxon>Legionellales</taxon>
        <taxon>Legionellaceae</taxon>
        <taxon>Legionella</taxon>
    </lineage>
</organism>
<dbReference type="EMBL" id="CP071527">
    <property type="protein sequence ID" value="USQ13122.1"/>
    <property type="molecule type" value="Genomic_DNA"/>
</dbReference>
<protein>
    <recommendedName>
        <fullName evidence="3">Dot/Icm T4SS effector</fullName>
    </recommendedName>
</protein>
<dbReference type="RefSeq" id="WP_252579388.1">
    <property type="nucleotide sequence ID" value="NZ_CP071527.1"/>
</dbReference>
<accession>A0ABY4Y680</accession>
<name>A0ABY4Y680_9GAMM</name>